<name>A0A1G5PI70_9GAMM</name>
<dbReference type="RefSeq" id="WP_092991497.1">
    <property type="nucleotide sequence ID" value="NZ_FMWD01000001.1"/>
</dbReference>
<dbReference type="Pfam" id="PF06305">
    <property type="entry name" value="LapA_dom"/>
    <property type="match status" value="1"/>
</dbReference>
<dbReference type="Proteomes" id="UP000199648">
    <property type="component" value="Unassembled WGS sequence"/>
</dbReference>
<reference evidence="7 8" key="1">
    <citation type="submission" date="2016-10" db="EMBL/GenBank/DDBJ databases">
        <authorList>
            <person name="de Groot N.N."/>
        </authorList>
    </citation>
    <scope>NUCLEOTIDE SEQUENCE [LARGE SCALE GENOMIC DNA]</scope>
    <source>
        <strain evidence="7 8">HLD2</strain>
    </source>
</reference>
<evidence type="ECO:0000313" key="7">
    <source>
        <dbReference type="EMBL" id="SCZ49194.1"/>
    </source>
</evidence>
<proteinExistence type="predicted"/>
<dbReference type="STRING" id="415747.SAMN03097708_00085"/>
<accession>A0A1G5PI70</accession>
<dbReference type="GO" id="GO:0005886">
    <property type="term" value="C:plasma membrane"/>
    <property type="evidence" value="ECO:0007669"/>
    <property type="project" value="InterPro"/>
</dbReference>
<feature type="domain" description="Lipopolysaccharide assembly protein A" evidence="6">
    <location>
        <begin position="24"/>
        <end position="85"/>
    </location>
</feature>
<keyword evidence="8" id="KW-1185">Reference proteome</keyword>
<protein>
    <submittedName>
        <fullName evidence="7">Uncharacterized integral membrane protein</fullName>
    </submittedName>
</protein>
<evidence type="ECO:0000313" key="8">
    <source>
        <dbReference type="Proteomes" id="UP000199648"/>
    </source>
</evidence>
<dbReference type="EMBL" id="FMWD01000001">
    <property type="protein sequence ID" value="SCZ49194.1"/>
    <property type="molecule type" value="Genomic_DNA"/>
</dbReference>
<evidence type="ECO:0000256" key="2">
    <source>
        <dbReference type="ARBA" id="ARBA00022692"/>
    </source>
</evidence>
<evidence type="ECO:0000256" key="1">
    <source>
        <dbReference type="ARBA" id="ARBA00022475"/>
    </source>
</evidence>
<evidence type="ECO:0000256" key="3">
    <source>
        <dbReference type="ARBA" id="ARBA00022989"/>
    </source>
</evidence>
<dbReference type="InterPro" id="IPR010445">
    <property type="entry name" value="LapA_dom"/>
</dbReference>
<keyword evidence="4 5" id="KW-0472">Membrane</keyword>
<keyword evidence="3 5" id="KW-1133">Transmembrane helix</keyword>
<evidence type="ECO:0000256" key="4">
    <source>
        <dbReference type="ARBA" id="ARBA00023136"/>
    </source>
</evidence>
<keyword evidence="2 5" id="KW-0812">Transmembrane</keyword>
<evidence type="ECO:0000256" key="5">
    <source>
        <dbReference type="SAM" id="Phobius"/>
    </source>
</evidence>
<sequence length="97" mass="10580">MKRILAFIILLCFAAAGLGFAVLNAGDVQLNYYFGEAVLPLALVVVGALAVGALLGLLSAAGMLLARKHESNRLRRRLRLAEQEIRNIRELPVRDSH</sequence>
<evidence type="ECO:0000259" key="6">
    <source>
        <dbReference type="Pfam" id="PF06305"/>
    </source>
</evidence>
<keyword evidence="1" id="KW-1003">Cell membrane</keyword>
<feature type="transmembrane region" description="Helical" evidence="5">
    <location>
        <begin position="37"/>
        <end position="66"/>
    </location>
</feature>
<gene>
    <name evidence="7" type="ORF">SAMN03097708_00085</name>
</gene>
<dbReference type="AlphaFoldDB" id="A0A1G5PI70"/>
<organism evidence="7 8">
    <name type="scientific">Thiohalomonas denitrificans</name>
    <dbReference type="NCBI Taxonomy" id="415747"/>
    <lineage>
        <taxon>Bacteria</taxon>
        <taxon>Pseudomonadati</taxon>
        <taxon>Pseudomonadota</taxon>
        <taxon>Gammaproteobacteria</taxon>
        <taxon>Thiohalomonadales</taxon>
        <taxon>Thiohalomonadaceae</taxon>
        <taxon>Thiohalomonas</taxon>
    </lineage>
</organism>